<dbReference type="Proteomes" id="UP000222460">
    <property type="component" value="Unassembled WGS sequence"/>
</dbReference>
<comment type="caution">
    <text evidence="2">The sequence shown here is derived from an EMBL/GenBank/DDBJ whole genome shotgun (WGS) entry which is preliminary data.</text>
</comment>
<dbReference type="EMBL" id="PDKZ01000002">
    <property type="protein sequence ID" value="PHH38991.1"/>
    <property type="molecule type" value="Genomic_DNA"/>
</dbReference>
<accession>A0A2C5W534</accession>
<organism evidence="2">
    <name type="scientific">Pseudomonas putida</name>
    <name type="common">Arthrobacter siderocapsulatus</name>
    <dbReference type="NCBI Taxonomy" id="303"/>
    <lineage>
        <taxon>Bacteria</taxon>
        <taxon>Pseudomonadati</taxon>
        <taxon>Pseudomonadota</taxon>
        <taxon>Gammaproteobacteria</taxon>
        <taxon>Pseudomonadales</taxon>
        <taxon>Pseudomonadaceae</taxon>
        <taxon>Pseudomonas</taxon>
    </lineage>
</organism>
<protein>
    <recommendedName>
        <fullName evidence="1">DUF3885 domain-containing protein</fullName>
    </recommendedName>
</protein>
<reference evidence="2" key="1">
    <citation type="submission" date="2017-10" db="EMBL/GenBank/DDBJ databases">
        <title>FDA dAtabase for Regulatory Grade micrObial Sequences (FDA-ARGOS): Supporting development and validation of Infectious Disease Dx tests.</title>
        <authorList>
            <person name="Campos J."/>
            <person name="Goldberg B."/>
            <person name="Tallon L.J."/>
            <person name="Sadzewicz L."/>
            <person name="Ott S."/>
            <person name="Zhao X."/>
            <person name="Nagaraj S."/>
            <person name="Vavikolanu K."/>
            <person name="Aluvathingal J."/>
            <person name="Nadendla S."/>
            <person name="Geyer C."/>
            <person name="Nandy P."/>
            <person name="Hobson J."/>
            <person name="Sichtig H."/>
        </authorList>
    </citation>
    <scope>NUCLEOTIDE SEQUENCE</scope>
    <source>
        <strain evidence="2">FDAARGOS_376</strain>
    </source>
</reference>
<gene>
    <name evidence="2" type="ORF">CRX57_02000</name>
</gene>
<evidence type="ECO:0000313" key="2">
    <source>
        <dbReference type="EMBL" id="PHH38991.1"/>
    </source>
</evidence>
<proteinExistence type="predicted"/>
<dbReference type="AlphaFoldDB" id="A0A2C5W534"/>
<name>A0A2C5W534_PSEPU</name>
<sequence length="209" mass="24172">MNLQLEIERIFEGKAFARPLFYTYPGGLRFELSETGGVIEQFLTALRKSAKICSDIFLDDATLVACLRVHSGINRFAHRPLIRALRSADINIPTECSVWSEEIDPEEWFCEKEPEYWINIAFEAPATQLQTFLWCALARDFSAIQPKPNCILYLFNLKKHVMVFPYDDRGMDVVGPNKNLLLQLYRLHHTYLLDYDRHTMDTTFSGPAC</sequence>
<dbReference type="RefSeq" id="WP_098964049.1">
    <property type="nucleotide sequence ID" value="NZ_JBQRBR010000009.1"/>
</dbReference>
<evidence type="ECO:0000259" key="1">
    <source>
        <dbReference type="Pfam" id="PF13021"/>
    </source>
</evidence>
<dbReference type="InterPro" id="IPR024976">
    <property type="entry name" value="DUF3885"/>
</dbReference>
<dbReference type="Pfam" id="PF13021">
    <property type="entry name" value="DUF3885"/>
    <property type="match status" value="1"/>
</dbReference>
<feature type="domain" description="DUF3885" evidence="1">
    <location>
        <begin position="6"/>
        <end position="196"/>
    </location>
</feature>